<evidence type="ECO:0000313" key="2">
    <source>
        <dbReference type="EMBL" id="KAJ3164644.1"/>
    </source>
</evidence>
<keyword evidence="3" id="KW-1185">Reference proteome</keyword>
<feature type="non-terminal residue" evidence="2">
    <location>
        <position position="1"/>
    </location>
</feature>
<dbReference type="EMBL" id="JADGJQ010000266">
    <property type="protein sequence ID" value="KAJ3164644.1"/>
    <property type="molecule type" value="Genomic_DNA"/>
</dbReference>
<name>A0AAD5TB41_9FUNG</name>
<feature type="region of interest" description="Disordered" evidence="1">
    <location>
        <begin position="105"/>
        <end position="139"/>
    </location>
</feature>
<organism evidence="2 3">
    <name type="scientific">Geranomyces variabilis</name>
    <dbReference type="NCBI Taxonomy" id="109894"/>
    <lineage>
        <taxon>Eukaryota</taxon>
        <taxon>Fungi</taxon>
        <taxon>Fungi incertae sedis</taxon>
        <taxon>Chytridiomycota</taxon>
        <taxon>Chytridiomycota incertae sedis</taxon>
        <taxon>Chytridiomycetes</taxon>
        <taxon>Spizellomycetales</taxon>
        <taxon>Powellomycetaceae</taxon>
        <taxon>Geranomyces</taxon>
    </lineage>
</organism>
<accession>A0AAD5TB41</accession>
<dbReference type="Proteomes" id="UP001212152">
    <property type="component" value="Unassembled WGS sequence"/>
</dbReference>
<evidence type="ECO:0000256" key="1">
    <source>
        <dbReference type="SAM" id="MobiDB-lite"/>
    </source>
</evidence>
<comment type="caution">
    <text evidence="2">The sequence shown here is derived from an EMBL/GenBank/DDBJ whole genome shotgun (WGS) entry which is preliminary data.</text>
</comment>
<gene>
    <name evidence="2" type="ORF">HDU87_003596</name>
</gene>
<proteinExistence type="predicted"/>
<evidence type="ECO:0000313" key="3">
    <source>
        <dbReference type="Proteomes" id="UP001212152"/>
    </source>
</evidence>
<reference evidence="2" key="1">
    <citation type="submission" date="2020-05" db="EMBL/GenBank/DDBJ databases">
        <title>Phylogenomic resolution of chytrid fungi.</title>
        <authorList>
            <person name="Stajich J.E."/>
            <person name="Amses K."/>
            <person name="Simmons R."/>
            <person name="Seto K."/>
            <person name="Myers J."/>
            <person name="Bonds A."/>
            <person name="Quandt C.A."/>
            <person name="Barry K."/>
            <person name="Liu P."/>
            <person name="Grigoriev I."/>
            <person name="Longcore J.E."/>
            <person name="James T.Y."/>
        </authorList>
    </citation>
    <scope>NUCLEOTIDE SEQUENCE</scope>
    <source>
        <strain evidence="2">JEL0379</strain>
    </source>
</reference>
<dbReference type="AlphaFoldDB" id="A0AAD5TB41"/>
<protein>
    <submittedName>
        <fullName evidence="2">Uncharacterized protein</fullName>
    </submittedName>
</protein>
<sequence>SPSNHRLPPPPPLFVQVGTGPYTIGQDRLTQMGLRALDRQPRPAGSDEPDICVSRAGARATDGEAEERALHEVLLWEDLEEQERIRTVYLGRVDEYVKWWTRQEEKKMDKRSSVGTGCGSEEKDDRNKPIGAGEKRTRK</sequence>